<dbReference type="OrthoDB" id="996097at2"/>
<keyword evidence="1" id="KW-0472">Membrane</keyword>
<accession>A0A1E5L655</accession>
<sequence>MKAYKKWLITTSILLILIVLSPYLALIGFNFFVDPLWNFSHAHRYNQVQIGFDERLLKTNMVTHQPFRYNALIIGTSRTTYLNQDDFIGYKAFNYGLSSLLIDEYNDYIEYAKLQNGKDFDVIFLETFFDIFYSLRRYDHQPPEHYISLTNEPFYRWKSLFSEDTYERALTNYYYSANGGYEGARSYNRYNQTSTHLQDVDIQAIVSDFVKNHKKATAPSYPYDDRYIDFLREIKENNPNTRFVVFTEPVIAPRIKLMLEQRVFWEAYERWLRETVSVFGEVINFMDLNTVTFNYDNFFDPYHFYPSIGKLMVDRLIGRPSAPLPGDFGVIVTNENIDKHLQDVRSQVADYIIQK</sequence>
<dbReference type="STRING" id="1390249.BHU72_05125"/>
<evidence type="ECO:0000256" key="1">
    <source>
        <dbReference type="SAM" id="Phobius"/>
    </source>
</evidence>
<dbReference type="SUPFAM" id="SSF52266">
    <property type="entry name" value="SGNH hydrolase"/>
    <property type="match status" value="1"/>
</dbReference>
<evidence type="ECO:0000313" key="3">
    <source>
        <dbReference type="Proteomes" id="UP000095255"/>
    </source>
</evidence>
<dbReference type="AlphaFoldDB" id="A0A1E5L655"/>
<reference evidence="2 3" key="1">
    <citation type="submission" date="2016-09" db="EMBL/GenBank/DDBJ databases">
        <title>Desulfuribacillus arsenicus sp. nov., an obligately anaerobic, dissimilatory arsenic- and antimonate-reducing bacterium isolated from anoxic sediments.</title>
        <authorList>
            <person name="Abin C.A."/>
            <person name="Hollibaugh J.T."/>
        </authorList>
    </citation>
    <scope>NUCLEOTIDE SEQUENCE [LARGE SCALE GENOMIC DNA]</scope>
    <source>
        <strain evidence="2 3">MLFW-2</strain>
    </source>
</reference>
<dbReference type="Gene3D" id="3.40.50.1110">
    <property type="entry name" value="SGNH hydrolase"/>
    <property type="match status" value="1"/>
</dbReference>
<dbReference type="InterPro" id="IPR036514">
    <property type="entry name" value="SGNH_hydro_sf"/>
</dbReference>
<feature type="transmembrane region" description="Helical" evidence="1">
    <location>
        <begin position="7"/>
        <end position="33"/>
    </location>
</feature>
<proteinExistence type="predicted"/>
<name>A0A1E5L655_9FIRM</name>
<dbReference type="Proteomes" id="UP000095255">
    <property type="component" value="Unassembled WGS sequence"/>
</dbReference>
<protein>
    <submittedName>
        <fullName evidence="2">Uncharacterized protein</fullName>
    </submittedName>
</protein>
<gene>
    <name evidence="2" type="ORF">BHU72_05125</name>
</gene>
<organism evidence="2 3">
    <name type="scientific">Desulfuribacillus stibiiarsenatis</name>
    <dbReference type="NCBI Taxonomy" id="1390249"/>
    <lineage>
        <taxon>Bacteria</taxon>
        <taxon>Bacillati</taxon>
        <taxon>Bacillota</taxon>
        <taxon>Desulfuribacillia</taxon>
        <taxon>Desulfuribacillales</taxon>
        <taxon>Desulfuribacillaceae</taxon>
        <taxon>Desulfuribacillus</taxon>
    </lineage>
</organism>
<keyword evidence="1" id="KW-1133">Transmembrane helix</keyword>
<dbReference type="RefSeq" id="WP_069702296.1">
    <property type="nucleotide sequence ID" value="NZ_MJAT01000022.1"/>
</dbReference>
<dbReference type="EMBL" id="MJAT01000022">
    <property type="protein sequence ID" value="OEH85469.1"/>
    <property type="molecule type" value="Genomic_DNA"/>
</dbReference>
<evidence type="ECO:0000313" key="2">
    <source>
        <dbReference type="EMBL" id="OEH85469.1"/>
    </source>
</evidence>
<comment type="caution">
    <text evidence="2">The sequence shown here is derived from an EMBL/GenBank/DDBJ whole genome shotgun (WGS) entry which is preliminary data.</text>
</comment>
<keyword evidence="3" id="KW-1185">Reference proteome</keyword>
<keyword evidence="1" id="KW-0812">Transmembrane</keyword>